<dbReference type="EMBL" id="JACHDS010000001">
    <property type="protein sequence ID" value="MBB6172175.1"/>
    <property type="molecule type" value="Genomic_DNA"/>
</dbReference>
<evidence type="ECO:0000313" key="1">
    <source>
        <dbReference type="EMBL" id="MBB6172175.1"/>
    </source>
</evidence>
<gene>
    <name evidence="1" type="ORF">HNR23_002235</name>
</gene>
<dbReference type="InterPro" id="IPR058154">
    <property type="entry name" value="Bxb1_TTP-like"/>
</dbReference>
<evidence type="ECO:0000313" key="2">
    <source>
        <dbReference type="Proteomes" id="UP000546642"/>
    </source>
</evidence>
<proteinExistence type="predicted"/>
<evidence type="ECO:0008006" key="3">
    <source>
        <dbReference type="Google" id="ProtNLM"/>
    </source>
</evidence>
<reference evidence="1 2" key="1">
    <citation type="submission" date="2020-08" db="EMBL/GenBank/DDBJ databases">
        <title>Sequencing the genomes of 1000 actinobacteria strains.</title>
        <authorList>
            <person name="Klenk H.-P."/>
        </authorList>
    </citation>
    <scope>NUCLEOTIDE SEQUENCE [LARGE SCALE GENOMIC DNA]</scope>
    <source>
        <strain evidence="1 2">DSM 46659</strain>
    </source>
</reference>
<dbReference type="AlphaFoldDB" id="A0A7X0D5G2"/>
<sequence length="218" mass="23927">MPDVASLYTVNKDLVFKGLFTAVFVASYTTPVPDQLFDPDTGELEPLPEGWYPVGYTGEDGTTHDRDRDLAETKAAQEATSVRDDINSDTQTAKFTMLETSPVSIALYEGLQFDELGTDLGKPLRWAKPAVPPTVDRRWLFLASDRSKTTGQERVRARLFPRGAVTDVGGAQESRSDATGYETTVKAYMDPVFGTDVLNWLDGPGWRELAGGRPDPSS</sequence>
<dbReference type="Proteomes" id="UP000546642">
    <property type="component" value="Unassembled WGS sequence"/>
</dbReference>
<accession>A0A7X0D5G2</accession>
<name>A0A7X0D5G2_9ACTN</name>
<comment type="caution">
    <text evidence="1">The sequence shown here is derived from an EMBL/GenBank/DDBJ whole genome shotgun (WGS) entry which is preliminary data.</text>
</comment>
<keyword evidence="2" id="KW-1185">Reference proteome</keyword>
<organism evidence="1 2">
    <name type="scientific">Nocardiopsis mwathae</name>
    <dbReference type="NCBI Taxonomy" id="1472723"/>
    <lineage>
        <taxon>Bacteria</taxon>
        <taxon>Bacillati</taxon>
        <taxon>Actinomycetota</taxon>
        <taxon>Actinomycetes</taxon>
        <taxon>Streptosporangiales</taxon>
        <taxon>Nocardiopsidaceae</taxon>
        <taxon>Nocardiopsis</taxon>
    </lineage>
</organism>
<dbReference type="Pfam" id="PF25681">
    <property type="entry name" value="Phage_TTP_17"/>
    <property type="match status" value="1"/>
</dbReference>
<dbReference type="RefSeq" id="WP_184075510.1">
    <property type="nucleotide sequence ID" value="NZ_JACHDS010000001.1"/>
</dbReference>
<protein>
    <recommendedName>
        <fullName evidence="3">Major tail protein</fullName>
    </recommendedName>
</protein>